<dbReference type="Gene3D" id="1.10.10.10">
    <property type="entry name" value="Winged helix-like DNA-binding domain superfamily/Winged helix DNA-binding domain"/>
    <property type="match status" value="1"/>
</dbReference>
<dbReference type="AlphaFoldDB" id="A0A2T5ZVV7"/>
<evidence type="ECO:0000256" key="2">
    <source>
        <dbReference type="SAM" id="MobiDB-lite"/>
    </source>
</evidence>
<gene>
    <name evidence="3" type="ORF">C8N44_1683</name>
</gene>
<dbReference type="InterPro" id="IPR036390">
    <property type="entry name" value="WH_DNA-bd_sf"/>
</dbReference>
<keyword evidence="4" id="KW-1185">Reference proteome</keyword>
<dbReference type="EMBL" id="QBKN01000068">
    <property type="protein sequence ID" value="PTX35684.1"/>
    <property type="molecule type" value="Genomic_DNA"/>
</dbReference>
<sequence length="369" mass="40199">MFSLDAIARDDIEPSEARALLFEALEGAARPAAIYSALAQWTWATLTGRRFDEGLRGWHRLLEESALRLENATRGSGEAGSEEDRRYAERINALSDLVKASIHVASDMKRQDVLAKTHVMDVLAILARHAEGPLERAAIEQELGLSAANLSRVLTMMGAVGLVERHASGRTAKFTITGAGLKAVTEDVEVKASEARARLTAERLELEKLEREIAVAKDAKARSEAELQELRVEGPITQSDSLLISGLSKVVAEFLKSSPSQPGQRLATLMGGRARPDVSMGVPDVATKLRARRRGYFEQPEYTGSPGTTISEAEPSSHKPTKFYGDKPEQFMELIVVPGRQAPGVPGKASFQQSSKPDRQIPFTMRGES</sequence>
<comment type="caution">
    <text evidence="3">The sequence shown here is derived from an EMBL/GenBank/DDBJ whole genome shotgun (WGS) entry which is preliminary data.</text>
</comment>
<dbReference type="OrthoDB" id="7269917at2"/>
<evidence type="ECO:0000256" key="1">
    <source>
        <dbReference type="SAM" id="Coils"/>
    </source>
</evidence>
<feature type="region of interest" description="Disordered" evidence="2">
    <location>
        <begin position="337"/>
        <end position="369"/>
    </location>
</feature>
<dbReference type="RefSeq" id="WP_107978972.1">
    <property type="nucleotide sequence ID" value="NZ_BMEZ01000064.1"/>
</dbReference>
<proteinExistence type="predicted"/>
<evidence type="ECO:0000313" key="3">
    <source>
        <dbReference type="EMBL" id="PTX35684.1"/>
    </source>
</evidence>
<dbReference type="InterPro" id="IPR036388">
    <property type="entry name" value="WH-like_DNA-bd_sf"/>
</dbReference>
<reference evidence="3 4" key="1">
    <citation type="submission" date="2018-04" db="EMBL/GenBank/DDBJ databases">
        <title>Genomic Encyclopedia of Archaeal and Bacterial Type Strains, Phase II (KMG-II): from individual species to whole genera.</title>
        <authorList>
            <person name="Goeker M."/>
        </authorList>
    </citation>
    <scope>NUCLEOTIDE SEQUENCE [LARGE SCALE GENOMIC DNA]</scope>
    <source>
        <strain evidence="3 4">DSM 29329</strain>
    </source>
</reference>
<accession>A0A2T5ZVV7</accession>
<dbReference type="SUPFAM" id="SSF46785">
    <property type="entry name" value="Winged helix' DNA-binding domain"/>
    <property type="match status" value="1"/>
</dbReference>
<name>A0A2T5ZVV7_9RHOB</name>
<protein>
    <submittedName>
        <fullName evidence="3">Uncharacterized protein</fullName>
    </submittedName>
</protein>
<evidence type="ECO:0000313" key="4">
    <source>
        <dbReference type="Proteomes" id="UP000244069"/>
    </source>
</evidence>
<organism evidence="3 4">
    <name type="scientific">Allosediminivita pacifica</name>
    <dbReference type="NCBI Taxonomy" id="1267769"/>
    <lineage>
        <taxon>Bacteria</taxon>
        <taxon>Pseudomonadati</taxon>
        <taxon>Pseudomonadota</taxon>
        <taxon>Alphaproteobacteria</taxon>
        <taxon>Rhodobacterales</taxon>
        <taxon>Paracoccaceae</taxon>
        <taxon>Allosediminivita</taxon>
    </lineage>
</organism>
<feature type="region of interest" description="Disordered" evidence="2">
    <location>
        <begin position="298"/>
        <end position="325"/>
    </location>
</feature>
<feature type="coiled-coil region" evidence="1">
    <location>
        <begin position="192"/>
        <end position="233"/>
    </location>
</feature>
<keyword evidence="1" id="KW-0175">Coiled coil</keyword>
<dbReference type="Proteomes" id="UP000244069">
    <property type="component" value="Unassembled WGS sequence"/>
</dbReference>